<proteinExistence type="predicted"/>
<dbReference type="NCBIfam" id="TIGR03831">
    <property type="entry name" value="YgiT_finger"/>
    <property type="match status" value="1"/>
</dbReference>
<comment type="caution">
    <text evidence="1">The sequence shown here is derived from an EMBL/GenBank/DDBJ whole genome shotgun (WGS) entry which is preliminary data.</text>
</comment>
<dbReference type="AlphaFoldDB" id="A0AAW7ZDZ0"/>
<name>A0AAW7ZDZ0_9FIRM</name>
<reference evidence="1" key="1">
    <citation type="journal article" date="2023" name="J. Hazard. Mater.">
        <title>Anaerobic biodegradation of pyrene and benzo[a]pyrene by a new sulfate-reducing Desulforamulus aquiferis strain DSA.</title>
        <authorList>
            <person name="Zhang Z."/>
            <person name="Sun J."/>
            <person name="Gong X."/>
            <person name="Wang C."/>
            <person name="Wang H."/>
        </authorList>
    </citation>
    <scope>NUCLEOTIDE SEQUENCE</scope>
    <source>
        <strain evidence="1">DSA</strain>
    </source>
</reference>
<accession>A0AAW7ZDZ0</accession>
<protein>
    <submittedName>
        <fullName evidence="1">YgiT-type zinc finger protein</fullName>
    </submittedName>
</protein>
<dbReference type="EMBL" id="JARPTC010000009">
    <property type="protein sequence ID" value="MDO7787005.1"/>
    <property type="molecule type" value="Genomic_DNA"/>
</dbReference>
<evidence type="ECO:0000313" key="1">
    <source>
        <dbReference type="EMBL" id="MDO7787005.1"/>
    </source>
</evidence>
<evidence type="ECO:0000313" key="2">
    <source>
        <dbReference type="Proteomes" id="UP001172911"/>
    </source>
</evidence>
<dbReference type="RefSeq" id="WP_304542118.1">
    <property type="nucleotide sequence ID" value="NZ_JARPTC010000009.1"/>
</dbReference>
<keyword evidence="2" id="KW-1185">Reference proteome</keyword>
<gene>
    <name evidence="1" type="ORF">P6N53_07230</name>
</gene>
<dbReference type="Gene3D" id="3.10.20.860">
    <property type="match status" value="1"/>
</dbReference>
<dbReference type="Proteomes" id="UP001172911">
    <property type="component" value="Unassembled WGS sequence"/>
</dbReference>
<reference evidence="1" key="2">
    <citation type="submission" date="2023-03" db="EMBL/GenBank/DDBJ databases">
        <authorList>
            <person name="Zhang Z."/>
        </authorList>
    </citation>
    <scope>NUCLEOTIDE SEQUENCE</scope>
    <source>
        <strain evidence="1">DSA</strain>
    </source>
</reference>
<sequence>MLCPFCRVELVKGRATVERRYKGVRVTFLNVPAEVCTSCGEELIDEYIVDKMDYILQNIELDKDYMIIDFIKFNDLLQSKDEISVTKELQVCFA</sequence>
<dbReference type="InterPro" id="IPR022453">
    <property type="entry name" value="Znf_MqsA-type"/>
</dbReference>
<organism evidence="1 2">
    <name type="scientific">Desulforamulus aquiferis</name>
    <dbReference type="NCBI Taxonomy" id="1397668"/>
    <lineage>
        <taxon>Bacteria</taxon>
        <taxon>Bacillati</taxon>
        <taxon>Bacillota</taxon>
        <taxon>Clostridia</taxon>
        <taxon>Eubacteriales</taxon>
        <taxon>Peptococcaceae</taxon>
        <taxon>Desulforamulus</taxon>
    </lineage>
</organism>